<dbReference type="PATRIC" id="fig|1346330.5.peg.1282"/>
<dbReference type="RefSeq" id="WP_021069460.1">
    <property type="nucleotide sequence ID" value="NZ_ATDL01000007.1"/>
</dbReference>
<dbReference type="EMBL" id="ATDL01000021">
    <property type="protein sequence ID" value="ERJ57869.1"/>
    <property type="molecule type" value="Genomic_DNA"/>
</dbReference>
<dbReference type="GO" id="GO:0008237">
    <property type="term" value="F:metallopeptidase activity"/>
    <property type="evidence" value="ECO:0007669"/>
    <property type="project" value="InterPro"/>
</dbReference>
<sequence>MKKFFLFFIGLILLQGCNKESFNYELYSPTGSDIDSLYFSTGSPTLIANGQAKLQFVVELFRKVRIKSETGGEKDTMMFVDYRKLPSAALKIFVNGQLVDGMEYGTKDMSNPKLDIYAELGGYKSEVKSVQLKEPTPLPVKRYVDVVFHVFDLATTDATYDPLTYQLIQQKHLEGGITYANAVFSNAMGKDPNGGNAQIEFRLAKYSPSGAILPRPGYNNIVYNSTWRASSFFSLSDFTNRINTTSSYQWDKSKYLNIYVLPMTANSSLGNNRANYQIVGAGETPLGGVDKIVVSESEVPQNDFYTTYGLGVHRNVFIPGMEKEVELASYLGTYYGVFRTTVVNDFVYDTRKYNTSDNSFKTLLKVGLDGDKFLANNAMDDIRYPSLRNCFTQGQVDRMRLVMDRSPVRKAWKE</sequence>
<comment type="caution">
    <text evidence="1">The sequence shown here is derived from an EMBL/GenBank/DDBJ whole genome shotgun (WGS) entry which is preliminary data.</text>
</comment>
<evidence type="ECO:0000313" key="3">
    <source>
        <dbReference type="Proteomes" id="UP000016584"/>
    </source>
</evidence>
<dbReference type="EMBL" id="ATDL01000007">
    <property type="protein sequence ID" value="ERJ60320.1"/>
    <property type="molecule type" value="Genomic_DNA"/>
</dbReference>
<evidence type="ECO:0000313" key="2">
    <source>
        <dbReference type="EMBL" id="ERJ60320.1"/>
    </source>
</evidence>
<dbReference type="Gene3D" id="3.40.390.10">
    <property type="entry name" value="Collagenase (Catalytic Domain)"/>
    <property type="match status" value="1"/>
</dbReference>
<dbReference type="PROSITE" id="PS51257">
    <property type="entry name" value="PROKAR_LIPOPROTEIN"/>
    <property type="match status" value="1"/>
</dbReference>
<dbReference type="eggNOG" id="ENOG5033UBS">
    <property type="taxonomic scope" value="Bacteria"/>
</dbReference>
<keyword evidence="3" id="KW-1185">Reference proteome</keyword>
<protein>
    <submittedName>
        <fullName evidence="1">Uncharacterized protein</fullName>
    </submittedName>
</protein>
<accession>U2IYS9</accession>
<dbReference type="STRING" id="1346330.M472_03725"/>
<name>U2IYS9_9SPHI</name>
<dbReference type="OrthoDB" id="1095174at2"/>
<gene>
    <name evidence="1" type="ORF">M472_03725</name>
    <name evidence="2" type="ORF">M472_16295</name>
</gene>
<dbReference type="AlphaFoldDB" id="U2IYS9"/>
<proteinExistence type="predicted"/>
<evidence type="ECO:0000313" key="1">
    <source>
        <dbReference type="EMBL" id="ERJ57869.1"/>
    </source>
</evidence>
<dbReference type="InterPro" id="IPR024079">
    <property type="entry name" value="MetalloPept_cat_dom_sf"/>
</dbReference>
<reference evidence="1 3" key="1">
    <citation type="journal article" date="2013" name="Genome Announc.">
        <title>The Draft Genome Sequence of Sphingomonas paucimobilis Strain HER1398 (Proteobacteria), Host to the Giant PAU Phage, Indicates That It Is a Member of the Genus Sphingobacterium (Bacteroidetes).</title>
        <authorList>
            <person name="White R.A.III."/>
            <person name="Suttle C.A."/>
        </authorList>
    </citation>
    <scope>NUCLEOTIDE SEQUENCE [LARGE SCALE GENOMIC DNA]</scope>
    <source>
        <strain evidence="1 3">HER1398</strain>
    </source>
</reference>
<dbReference type="Proteomes" id="UP000016584">
    <property type="component" value="Unassembled WGS sequence"/>
</dbReference>
<organism evidence="1 3">
    <name type="scientific">Sphingobacterium paucimobilis HER1398</name>
    <dbReference type="NCBI Taxonomy" id="1346330"/>
    <lineage>
        <taxon>Bacteria</taxon>
        <taxon>Pseudomonadati</taxon>
        <taxon>Bacteroidota</taxon>
        <taxon>Sphingobacteriia</taxon>
        <taxon>Sphingobacteriales</taxon>
        <taxon>Sphingobacteriaceae</taxon>
        <taxon>Sphingobacterium</taxon>
    </lineage>
</organism>